<dbReference type="SUPFAM" id="SSF81901">
    <property type="entry name" value="HCP-like"/>
    <property type="match status" value="1"/>
</dbReference>
<gene>
    <name evidence="3" type="ORF">PECAL_3P10340</name>
</gene>
<protein>
    <submittedName>
        <fullName evidence="3">Uncharacterized protein</fullName>
    </submittedName>
</protein>
<feature type="coiled-coil region" evidence="1">
    <location>
        <begin position="708"/>
        <end position="735"/>
    </location>
</feature>
<dbReference type="InterPro" id="IPR006597">
    <property type="entry name" value="Sel1-like"/>
</dbReference>
<evidence type="ECO:0000313" key="4">
    <source>
        <dbReference type="Proteomes" id="UP000789595"/>
    </source>
</evidence>
<reference evidence="3" key="1">
    <citation type="submission" date="2021-11" db="EMBL/GenBank/DDBJ databases">
        <authorList>
            <consortium name="Genoscope - CEA"/>
            <person name="William W."/>
        </authorList>
    </citation>
    <scope>NUCLEOTIDE SEQUENCE</scope>
</reference>
<dbReference type="SUPFAM" id="SSF57850">
    <property type="entry name" value="RING/U-box"/>
    <property type="match status" value="1"/>
</dbReference>
<dbReference type="InterPro" id="IPR052945">
    <property type="entry name" value="Mitotic_Regulator"/>
</dbReference>
<sequence>MIRIELVEDGLPAAVLYANIDAIEEAMLREREAFEWALAREAMSPFSGFQSRLMERLRRVVERRPKLCAALAVAGAAGLGYWLWSSGAPAAEDEVPENARCPICMDRAVSAHKGAAFEPTFAAELCCVCGATTCATCAEGVMRHAEGEGRLPTCAMCRTRLMVTGAARHLRLRHLVEKRPTGPHVAQALYELGSMRARGDGCVGDATKAFKHLADAAKRGHARAALALAACFAEGKGCARNPATSRHWLLTAARRGSADASKIAAHVLKNGGTTAKCYEPWKKQDASVVEAVQKGPSAGLEDVAHDALSLAARIRDGLGLVANDARNGSRLATEIVNDLSSVGGDLRAARDAFRDYLNEAEAVHGDQAWEGTTAERREAILQVFQQVDSIIQQIQPQEAPEATMRQVVAGDAVASAGGFRDGYWTVRWASGATEAITLRDGCFSVYGQDYEIEVVGGRYFFEWGDGTVQTLVAFNNGRTITWSTTHPDYPCIWWERREPTLLEAQAARRGRTLRVGVGGGLEEVPLEEESLRMRGEHVARGLARRSARGLALATQSHLDRDALSSAENAIRAPTELRFGSPPPPPPRAGDDATAQMARRFDRARALSEAEREEVLAEADEIVQQRARRRREMDQLVNAVETASGPVYTEARYAAVQLEGTTRDERVQSLWRVLRANSRRRDPPRPRAGDDGDAAAEVLAMARDAVLSDAEREEQIRELRTEARRATAQSEIEENARRWLETAGDGAADQAARASAFAAGGFLDPSDFAAASSPDSDVSDSSGGEPLFGAVTAQRVEADL</sequence>
<dbReference type="EMBL" id="CAKKNE010000003">
    <property type="protein sequence ID" value="CAH0371109.1"/>
    <property type="molecule type" value="Genomic_DNA"/>
</dbReference>
<dbReference type="Gene3D" id="3.30.40.10">
    <property type="entry name" value="Zinc/RING finger domain, C3HC4 (zinc finger)"/>
    <property type="match status" value="1"/>
</dbReference>
<organism evidence="3 4">
    <name type="scientific">Pelagomonas calceolata</name>
    <dbReference type="NCBI Taxonomy" id="35677"/>
    <lineage>
        <taxon>Eukaryota</taxon>
        <taxon>Sar</taxon>
        <taxon>Stramenopiles</taxon>
        <taxon>Ochrophyta</taxon>
        <taxon>Pelagophyceae</taxon>
        <taxon>Pelagomonadales</taxon>
        <taxon>Pelagomonadaceae</taxon>
        <taxon>Pelagomonas</taxon>
    </lineage>
</organism>
<evidence type="ECO:0000256" key="1">
    <source>
        <dbReference type="SAM" id="Coils"/>
    </source>
</evidence>
<dbReference type="PANTHER" id="PTHR43628:SF1">
    <property type="entry name" value="CHITIN SYNTHASE REGULATORY FACTOR 2-RELATED"/>
    <property type="match status" value="1"/>
</dbReference>
<evidence type="ECO:0000313" key="3">
    <source>
        <dbReference type="EMBL" id="CAH0371109.1"/>
    </source>
</evidence>
<evidence type="ECO:0000256" key="2">
    <source>
        <dbReference type="SAM" id="MobiDB-lite"/>
    </source>
</evidence>
<dbReference type="Proteomes" id="UP000789595">
    <property type="component" value="Unassembled WGS sequence"/>
</dbReference>
<dbReference type="SMART" id="SM00671">
    <property type="entry name" value="SEL1"/>
    <property type="match status" value="2"/>
</dbReference>
<dbReference type="InterPro" id="IPR013083">
    <property type="entry name" value="Znf_RING/FYVE/PHD"/>
</dbReference>
<dbReference type="InterPro" id="IPR011990">
    <property type="entry name" value="TPR-like_helical_dom_sf"/>
</dbReference>
<feature type="region of interest" description="Disordered" evidence="2">
    <location>
        <begin position="763"/>
        <end position="799"/>
    </location>
</feature>
<keyword evidence="4" id="KW-1185">Reference proteome</keyword>
<comment type="caution">
    <text evidence="3">The sequence shown here is derived from an EMBL/GenBank/DDBJ whole genome shotgun (WGS) entry which is preliminary data.</text>
</comment>
<dbReference type="Gene3D" id="1.25.40.10">
    <property type="entry name" value="Tetratricopeptide repeat domain"/>
    <property type="match status" value="1"/>
</dbReference>
<accession>A0A8J2WX74</accession>
<dbReference type="Pfam" id="PF08238">
    <property type="entry name" value="Sel1"/>
    <property type="match status" value="2"/>
</dbReference>
<dbReference type="PANTHER" id="PTHR43628">
    <property type="entry name" value="ACTIVATOR OF C KINASE PROTEIN 1-RELATED"/>
    <property type="match status" value="1"/>
</dbReference>
<dbReference type="AlphaFoldDB" id="A0A8J2WX74"/>
<proteinExistence type="predicted"/>
<feature type="compositionally biased region" description="Low complexity" evidence="2">
    <location>
        <begin position="763"/>
        <end position="781"/>
    </location>
</feature>
<feature type="region of interest" description="Disordered" evidence="2">
    <location>
        <begin position="571"/>
        <end position="593"/>
    </location>
</feature>
<keyword evidence="1" id="KW-0175">Coiled coil</keyword>
<name>A0A8J2WX74_9STRA</name>